<name>A0A453QWF9_AEGTS</name>
<dbReference type="AlphaFoldDB" id="A0A453QWF9"/>
<proteinExistence type="predicted"/>
<keyword evidence="2" id="KW-1185">Reference proteome</keyword>
<protein>
    <submittedName>
        <fullName evidence="1">Uncharacterized protein</fullName>
    </submittedName>
</protein>
<reference evidence="1" key="5">
    <citation type="journal article" date="2021" name="G3 (Bethesda)">
        <title>Aegilops tauschii genome assembly Aet v5.0 features greater sequence contiguity and improved annotation.</title>
        <authorList>
            <person name="Wang L."/>
            <person name="Zhu T."/>
            <person name="Rodriguez J.C."/>
            <person name="Deal K.R."/>
            <person name="Dubcovsky J."/>
            <person name="McGuire P.E."/>
            <person name="Lux T."/>
            <person name="Spannagl M."/>
            <person name="Mayer K.F.X."/>
            <person name="Baldrich P."/>
            <person name="Meyers B.C."/>
            <person name="Huo N."/>
            <person name="Gu Y.Q."/>
            <person name="Zhou H."/>
            <person name="Devos K.M."/>
            <person name="Bennetzen J.L."/>
            <person name="Unver T."/>
            <person name="Budak H."/>
            <person name="Gulick P.J."/>
            <person name="Galiba G."/>
            <person name="Kalapos B."/>
            <person name="Nelson D.R."/>
            <person name="Li P."/>
            <person name="You F.M."/>
            <person name="Luo M.C."/>
            <person name="Dvorak J."/>
        </authorList>
    </citation>
    <scope>NUCLEOTIDE SEQUENCE [LARGE SCALE GENOMIC DNA]</scope>
    <source>
        <strain evidence="1">cv. AL8/78</strain>
    </source>
</reference>
<evidence type="ECO:0000313" key="2">
    <source>
        <dbReference type="Proteomes" id="UP000015105"/>
    </source>
</evidence>
<organism evidence="1 2">
    <name type="scientific">Aegilops tauschii subsp. strangulata</name>
    <name type="common">Goatgrass</name>
    <dbReference type="NCBI Taxonomy" id="200361"/>
    <lineage>
        <taxon>Eukaryota</taxon>
        <taxon>Viridiplantae</taxon>
        <taxon>Streptophyta</taxon>
        <taxon>Embryophyta</taxon>
        <taxon>Tracheophyta</taxon>
        <taxon>Spermatophyta</taxon>
        <taxon>Magnoliopsida</taxon>
        <taxon>Liliopsida</taxon>
        <taxon>Poales</taxon>
        <taxon>Poaceae</taxon>
        <taxon>BOP clade</taxon>
        <taxon>Pooideae</taxon>
        <taxon>Triticodae</taxon>
        <taxon>Triticeae</taxon>
        <taxon>Triticinae</taxon>
        <taxon>Aegilops</taxon>
    </lineage>
</organism>
<dbReference type="EnsemblPlants" id="AET7Gv20352900.9">
    <property type="protein sequence ID" value="AET7Gv20352900.9"/>
    <property type="gene ID" value="AET7Gv20352900"/>
</dbReference>
<dbReference type="Proteomes" id="UP000015105">
    <property type="component" value="Chromosome 7D"/>
</dbReference>
<sequence length="63" mass="6762">QNRERARLSWVCGGGGGHDGGGPGREGRRRARLPAADGARAWLEGLRYSGENVGGRFCIKPKQ</sequence>
<dbReference type="Gramene" id="AET7Gv20352900.9">
    <property type="protein sequence ID" value="AET7Gv20352900.9"/>
    <property type="gene ID" value="AET7Gv20352900"/>
</dbReference>
<accession>A0A453QWF9</accession>
<reference evidence="1" key="3">
    <citation type="journal article" date="2017" name="Nature">
        <title>Genome sequence of the progenitor of the wheat D genome Aegilops tauschii.</title>
        <authorList>
            <person name="Luo M.C."/>
            <person name="Gu Y.Q."/>
            <person name="Puiu D."/>
            <person name="Wang H."/>
            <person name="Twardziok S.O."/>
            <person name="Deal K.R."/>
            <person name="Huo N."/>
            <person name="Zhu T."/>
            <person name="Wang L."/>
            <person name="Wang Y."/>
            <person name="McGuire P.E."/>
            <person name="Liu S."/>
            <person name="Long H."/>
            <person name="Ramasamy R.K."/>
            <person name="Rodriguez J.C."/>
            <person name="Van S.L."/>
            <person name="Yuan L."/>
            <person name="Wang Z."/>
            <person name="Xia Z."/>
            <person name="Xiao L."/>
            <person name="Anderson O.D."/>
            <person name="Ouyang S."/>
            <person name="Liang Y."/>
            <person name="Zimin A.V."/>
            <person name="Pertea G."/>
            <person name="Qi P."/>
            <person name="Bennetzen J.L."/>
            <person name="Dai X."/>
            <person name="Dawson M.W."/>
            <person name="Muller H.G."/>
            <person name="Kugler K."/>
            <person name="Rivarola-Duarte L."/>
            <person name="Spannagl M."/>
            <person name="Mayer K.F.X."/>
            <person name="Lu F.H."/>
            <person name="Bevan M.W."/>
            <person name="Leroy P."/>
            <person name="Li P."/>
            <person name="You F.M."/>
            <person name="Sun Q."/>
            <person name="Liu Z."/>
            <person name="Lyons E."/>
            <person name="Wicker T."/>
            <person name="Salzberg S.L."/>
            <person name="Devos K.M."/>
            <person name="Dvorak J."/>
        </authorList>
    </citation>
    <scope>NUCLEOTIDE SEQUENCE [LARGE SCALE GENOMIC DNA]</scope>
    <source>
        <strain evidence="1">cv. AL8/78</strain>
    </source>
</reference>
<reference evidence="1" key="4">
    <citation type="submission" date="2019-03" db="UniProtKB">
        <authorList>
            <consortium name="EnsemblPlants"/>
        </authorList>
    </citation>
    <scope>IDENTIFICATION</scope>
</reference>
<reference evidence="2" key="1">
    <citation type="journal article" date="2014" name="Science">
        <title>Ancient hybridizations among the ancestral genomes of bread wheat.</title>
        <authorList>
            <consortium name="International Wheat Genome Sequencing Consortium,"/>
            <person name="Marcussen T."/>
            <person name="Sandve S.R."/>
            <person name="Heier L."/>
            <person name="Spannagl M."/>
            <person name="Pfeifer M."/>
            <person name="Jakobsen K.S."/>
            <person name="Wulff B.B."/>
            <person name="Steuernagel B."/>
            <person name="Mayer K.F."/>
            <person name="Olsen O.A."/>
        </authorList>
    </citation>
    <scope>NUCLEOTIDE SEQUENCE [LARGE SCALE GENOMIC DNA]</scope>
    <source>
        <strain evidence="2">cv. AL8/78</strain>
    </source>
</reference>
<evidence type="ECO:0000313" key="1">
    <source>
        <dbReference type="EnsemblPlants" id="AET7Gv20352900.9"/>
    </source>
</evidence>
<reference evidence="2" key="2">
    <citation type="journal article" date="2017" name="Nat. Plants">
        <title>The Aegilops tauschii genome reveals multiple impacts of transposons.</title>
        <authorList>
            <person name="Zhao G."/>
            <person name="Zou C."/>
            <person name="Li K."/>
            <person name="Wang K."/>
            <person name="Li T."/>
            <person name="Gao L."/>
            <person name="Zhang X."/>
            <person name="Wang H."/>
            <person name="Yang Z."/>
            <person name="Liu X."/>
            <person name="Jiang W."/>
            <person name="Mao L."/>
            <person name="Kong X."/>
            <person name="Jiao Y."/>
            <person name="Jia J."/>
        </authorList>
    </citation>
    <scope>NUCLEOTIDE SEQUENCE [LARGE SCALE GENOMIC DNA]</scope>
    <source>
        <strain evidence="2">cv. AL8/78</strain>
    </source>
</reference>